<accession>W4K3P4</accession>
<sequence>MLRFLQVWIKSHNYTDRTSVNNQDQFEHLSTRTITFIHLLLPLDGRRERVVRPGATLSTPLIRREAGYASVSVIQCCQNTRGIQLFHRTQSPALHSAVGSVQ</sequence>
<organism evidence="1 2">
    <name type="scientific">Heterobasidion irregulare (strain TC 32-1)</name>
    <dbReference type="NCBI Taxonomy" id="747525"/>
    <lineage>
        <taxon>Eukaryota</taxon>
        <taxon>Fungi</taxon>
        <taxon>Dikarya</taxon>
        <taxon>Basidiomycota</taxon>
        <taxon>Agaricomycotina</taxon>
        <taxon>Agaricomycetes</taxon>
        <taxon>Russulales</taxon>
        <taxon>Bondarzewiaceae</taxon>
        <taxon>Heterobasidion</taxon>
        <taxon>Heterobasidion annosum species complex</taxon>
    </lineage>
</organism>
<keyword evidence="2" id="KW-1185">Reference proteome</keyword>
<protein>
    <submittedName>
        <fullName evidence="1">Uncharacterized protein</fullName>
    </submittedName>
</protein>
<dbReference type="HOGENOM" id="CLU_2277866_0_0_1"/>
<dbReference type="GeneID" id="20674263"/>
<name>W4K3P4_HETIT</name>
<dbReference type="EMBL" id="KI925460">
    <property type="protein sequence ID" value="ETW79960.1"/>
    <property type="molecule type" value="Genomic_DNA"/>
</dbReference>
<dbReference type="Proteomes" id="UP000030671">
    <property type="component" value="Unassembled WGS sequence"/>
</dbReference>
<dbReference type="KEGG" id="hir:HETIRDRAFT_428303"/>
<dbReference type="RefSeq" id="XP_009548487.1">
    <property type="nucleotide sequence ID" value="XM_009550192.1"/>
</dbReference>
<gene>
    <name evidence="1" type="ORF">HETIRDRAFT_428303</name>
</gene>
<proteinExistence type="predicted"/>
<dbReference type="InParanoid" id="W4K3P4"/>
<reference evidence="1 2" key="1">
    <citation type="journal article" date="2012" name="New Phytol.">
        <title>Insight into trade-off between wood decay and parasitism from the genome of a fungal forest pathogen.</title>
        <authorList>
            <person name="Olson A."/>
            <person name="Aerts A."/>
            <person name="Asiegbu F."/>
            <person name="Belbahri L."/>
            <person name="Bouzid O."/>
            <person name="Broberg A."/>
            <person name="Canback B."/>
            <person name="Coutinho P.M."/>
            <person name="Cullen D."/>
            <person name="Dalman K."/>
            <person name="Deflorio G."/>
            <person name="van Diepen L.T."/>
            <person name="Dunand C."/>
            <person name="Duplessis S."/>
            <person name="Durling M."/>
            <person name="Gonthier P."/>
            <person name="Grimwood J."/>
            <person name="Fossdal C.G."/>
            <person name="Hansson D."/>
            <person name="Henrissat B."/>
            <person name="Hietala A."/>
            <person name="Himmelstrand K."/>
            <person name="Hoffmeister D."/>
            <person name="Hogberg N."/>
            <person name="James T.Y."/>
            <person name="Karlsson M."/>
            <person name="Kohler A."/>
            <person name="Kues U."/>
            <person name="Lee Y.H."/>
            <person name="Lin Y.C."/>
            <person name="Lind M."/>
            <person name="Lindquist E."/>
            <person name="Lombard V."/>
            <person name="Lucas S."/>
            <person name="Lunden K."/>
            <person name="Morin E."/>
            <person name="Murat C."/>
            <person name="Park J."/>
            <person name="Raffaello T."/>
            <person name="Rouze P."/>
            <person name="Salamov A."/>
            <person name="Schmutz J."/>
            <person name="Solheim H."/>
            <person name="Stahlberg J."/>
            <person name="Velez H."/>
            <person name="de Vries R.P."/>
            <person name="Wiebenga A."/>
            <person name="Woodward S."/>
            <person name="Yakovlev I."/>
            <person name="Garbelotto M."/>
            <person name="Martin F."/>
            <person name="Grigoriev I.V."/>
            <person name="Stenlid J."/>
        </authorList>
    </citation>
    <scope>NUCLEOTIDE SEQUENCE [LARGE SCALE GENOMIC DNA]</scope>
    <source>
        <strain evidence="1 2">TC 32-1</strain>
    </source>
</reference>
<evidence type="ECO:0000313" key="2">
    <source>
        <dbReference type="Proteomes" id="UP000030671"/>
    </source>
</evidence>
<dbReference type="AlphaFoldDB" id="W4K3P4"/>
<evidence type="ECO:0000313" key="1">
    <source>
        <dbReference type="EMBL" id="ETW79960.1"/>
    </source>
</evidence>